<reference evidence="2 3" key="1">
    <citation type="submission" date="2019-11" db="EMBL/GenBank/DDBJ databases">
        <title>Pedobacter petrophilus genome.</title>
        <authorList>
            <person name="Feldbauer M.J."/>
            <person name="Newman J.D."/>
        </authorList>
    </citation>
    <scope>NUCLEOTIDE SEQUENCE [LARGE SCALE GENOMIC DNA]</scope>
    <source>
        <strain evidence="2 3">LMG 29686</strain>
    </source>
</reference>
<gene>
    <name evidence="2" type="ORF">GJU39_06885</name>
</gene>
<protein>
    <submittedName>
        <fullName evidence="2">Uncharacterized protein</fullName>
    </submittedName>
</protein>
<comment type="caution">
    <text evidence="2">The sequence shown here is derived from an EMBL/GenBank/DDBJ whole genome shotgun (WGS) entry which is preliminary data.</text>
</comment>
<dbReference type="OrthoDB" id="772974at2"/>
<organism evidence="2 3">
    <name type="scientific">Pedobacter petrophilus</name>
    <dbReference type="NCBI Taxonomy" id="1908241"/>
    <lineage>
        <taxon>Bacteria</taxon>
        <taxon>Pseudomonadati</taxon>
        <taxon>Bacteroidota</taxon>
        <taxon>Sphingobacteriia</taxon>
        <taxon>Sphingobacteriales</taxon>
        <taxon>Sphingobacteriaceae</taxon>
        <taxon>Pedobacter</taxon>
    </lineage>
</organism>
<dbReference type="Proteomes" id="UP000487757">
    <property type="component" value="Unassembled WGS sequence"/>
</dbReference>
<dbReference type="RefSeq" id="WP_154279976.1">
    <property type="nucleotide sequence ID" value="NZ_JBHUJQ010000001.1"/>
</dbReference>
<keyword evidence="3" id="KW-1185">Reference proteome</keyword>
<dbReference type="AlphaFoldDB" id="A0A7K0FX97"/>
<evidence type="ECO:0000313" key="2">
    <source>
        <dbReference type="EMBL" id="MRX75810.1"/>
    </source>
</evidence>
<name>A0A7K0FX97_9SPHI</name>
<accession>A0A7K0FX97</accession>
<evidence type="ECO:0000313" key="3">
    <source>
        <dbReference type="Proteomes" id="UP000487757"/>
    </source>
</evidence>
<evidence type="ECO:0000256" key="1">
    <source>
        <dbReference type="SAM" id="MobiDB-lite"/>
    </source>
</evidence>
<sequence length="60" mass="6983">MKKLNKKSSTQQLDEVKQGDLIKDDTGKTGEVENIEILTRKKETQYYYKLKHDGTILVIK</sequence>
<feature type="region of interest" description="Disordered" evidence="1">
    <location>
        <begin position="1"/>
        <end position="26"/>
    </location>
</feature>
<feature type="compositionally biased region" description="Basic and acidic residues" evidence="1">
    <location>
        <begin position="14"/>
        <end position="26"/>
    </location>
</feature>
<proteinExistence type="predicted"/>
<dbReference type="EMBL" id="WKKH01000007">
    <property type="protein sequence ID" value="MRX75810.1"/>
    <property type="molecule type" value="Genomic_DNA"/>
</dbReference>